<comment type="function">
    <text evidence="7">Destroys radicals which are normally produced within the cells and which are toxic to biological systems.</text>
</comment>
<dbReference type="InterPro" id="IPR019831">
    <property type="entry name" value="Mn/Fe_SOD_N"/>
</dbReference>
<evidence type="ECO:0000256" key="6">
    <source>
        <dbReference type="PIRSR" id="PIRSR000349-1"/>
    </source>
</evidence>
<feature type="domain" description="Manganese/iron superoxide dismutase C-terminal" evidence="9">
    <location>
        <begin position="98"/>
        <end position="198"/>
    </location>
</feature>
<dbReference type="PRINTS" id="PR01703">
    <property type="entry name" value="MNSODISMTASE"/>
</dbReference>
<feature type="binding site" evidence="6">
    <location>
        <position position="28"/>
    </location>
    <ligand>
        <name>Mn(2+)</name>
        <dbReference type="ChEBI" id="CHEBI:29035"/>
    </ligand>
</feature>
<dbReference type="InterPro" id="IPR019833">
    <property type="entry name" value="Mn/Fe_SOD_BS"/>
</dbReference>
<evidence type="ECO:0000256" key="2">
    <source>
        <dbReference type="ARBA" id="ARBA00012682"/>
    </source>
</evidence>
<dbReference type="PROSITE" id="PS00088">
    <property type="entry name" value="SOD_MN"/>
    <property type="match status" value="1"/>
</dbReference>
<sequence>MAFTLPDLPYAHDALAAGGMSRETLEYHHDKHHKAYVDKLNELIAGTEWEGKSLEDIVRGTYQEGAVAQNGIFNNASQHWNHTQFWEMMAPKSPAMPSELEAAIKDSFGSVEDFKKKFTEAGVGQFGSGWAWLVKTAGGGLEITKTENGVNPLCKGQTALLGCDVWEHSYYIDFRNARPKYLENFLSNLVNWENVAARM</sequence>
<dbReference type="OrthoDB" id="9803125at2"/>
<dbReference type="PANTHER" id="PTHR42769">
    <property type="entry name" value="SUPEROXIDE DISMUTASE"/>
    <property type="match status" value="1"/>
</dbReference>
<name>A0A1W6CWX0_9RHOB</name>
<evidence type="ECO:0000256" key="3">
    <source>
        <dbReference type="ARBA" id="ARBA00022723"/>
    </source>
</evidence>
<organism evidence="10 11">
    <name type="scientific">Paracoccus contaminans</name>
    <dbReference type="NCBI Taxonomy" id="1945662"/>
    <lineage>
        <taxon>Bacteria</taxon>
        <taxon>Pseudomonadati</taxon>
        <taxon>Pseudomonadota</taxon>
        <taxon>Alphaproteobacteria</taxon>
        <taxon>Rhodobacterales</taxon>
        <taxon>Paracoccaceae</taxon>
        <taxon>Paracoccus</taxon>
    </lineage>
</organism>
<dbReference type="EMBL" id="CP020612">
    <property type="protein sequence ID" value="ARJ69350.1"/>
    <property type="molecule type" value="Genomic_DNA"/>
</dbReference>
<feature type="domain" description="Manganese/iron superoxide dismutase N-terminal" evidence="8">
    <location>
        <begin position="3"/>
        <end position="90"/>
    </location>
</feature>
<dbReference type="InterPro" id="IPR001189">
    <property type="entry name" value="Mn/Fe_SOD"/>
</dbReference>
<evidence type="ECO:0000259" key="8">
    <source>
        <dbReference type="Pfam" id="PF00081"/>
    </source>
</evidence>
<evidence type="ECO:0000313" key="10">
    <source>
        <dbReference type="EMBL" id="ARJ69350.1"/>
    </source>
</evidence>
<keyword evidence="5" id="KW-0408">Iron</keyword>
<dbReference type="Gene3D" id="1.10.287.990">
    <property type="entry name" value="Fe,Mn superoxide dismutase (SOD) domain"/>
    <property type="match status" value="1"/>
</dbReference>
<dbReference type="GO" id="GO:0004784">
    <property type="term" value="F:superoxide dismutase activity"/>
    <property type="evidence" value="ECO:0007669"/>
    <property type="project" value="UniProtKB-EC"/>
</dbReference>
<dbReference type="AlphaFoldDB" id="A0A1W6CWX0"/>
<accession>A0A1W6CWX0</accession>
<comment type="similarity">
    <text evidence="1 7">Belongs to the iron/manganese superoxide dismutase family.</text>
</comment>
<dbReference type="Gene3D" id="3.55.40.20">
    <property type="entry name" value="Iron/manganese superoxide dismutase, C-terminal domain"/>
    <property type="match status" value="1"/>
</dbReference>
<comment type="catalytic activity">
    <reaction evidence="7">
        <text>2 superoxide + 2 H(+) = H2O2 + O2</text>
        <dbReference type="Rhea" id="RHEA:20696"/>
        <dbReference type="ChEBI" id="CHEBI:15378"/>
        <dbReference type="ChEBI" id="CHEBI:15379"/>
        <dbReference type="ChEBI" id="CHEBI:16240"/>
        <dbReference type="ChEBI" id="CHEBI:18421"/>
        <dbReference type="EC" id="1.15.1.1"/>
    </reaction>
</comment>
<keyword evidence="3 6" id="KW-0479">Metal-binding</keyword>
<dbReference type="SUPFAM" id="SSF54719">
    <property type="entry name" value="Fe,Mn superoxide dismutase (SOD), C-terminal domain"/>
    <property type="match status" value="1"/>
</dbReference>
<dbReference type="PIRSF" id="PIRSF000349">
    <property type="entry name" value="SODismutase"/>
    <property type="match status" value="1"/>
</dbReference>
<evidence type="ECO:0000259" key="9">
    <source>
        <dbReference type="Pfam" id="PF02777"/>
    </source>
</evidence>
<dbReference type="Pfam" id="PF00081">
    <property type="entry name" value="Sod_Fe_N"/>
    <property type="match status" value="1"/>
</dbReference>
<feature type="binding site" evidence="6">
    <location>
        <position position="164"/>
    </location>
    <ligand>
        <name>Mn(2+)</name>
        <dbReference type="ChEBI" id="CHEBI:29035"/>
    </ligand>
</feature>
<evidence type="ECO:0000256" key="5">
    <source>
        <dbReference type="ARBA" id="ARBA00023004"/>
    </source>
</evidence>
<reference evidence="10 11" key="1">
    <citation type="submission" date="2017-03" db="EMBL/GenBank/DDBJ databases">
        <title>Genome sequence of Paracoccus contaminans isolated from a water microcosm.</title>
        <authorList>
            <person name="Aurass P."/>
            <person name="Karste S."/>
            <person name="Trost E."/>
            <person name="Glaeser S.P."/>
            <person name="Kaempfer P."/>
            <person name="Flieger A."/>
        </authorList>
    </citation>
    <scope>NUCLEOTIDE SEQUENCE [LARGE SCALE GENOMIC DNA]</scope>
    <source>
        <strain evidence="11">RKI 16-01929T\LMG 29738T\CCM 8701T\CIP 111112T</strain>
    </source>
</reference>
<dbReference type="KEGG" id="pcon:B0A89_06615"/>
<gene>
    <name evidence="10" type="ORF">B0A89_06615</name>
</gene>
<dbReference type="InterPro" id="IPR036324">
    <property type="entry name" value="Mn/Fe_SOD_N_sf"/>
</dbReference>
<evidence type="ECO:0000313" key="11">
    <source>
        <dbReference type="Proteomes" id="UP000193017"/>
    </source>
</evidence>
<protein>
    <recommendedName>
        <fullName evidence="2 7">Superoxide dismutase</fullName>
        <ecNumber evidence="2 7">1.15.1.1</ecNumber>
    </recommendedName>
</protein>
<dbReference type="SUPFAM" id="SSF46609">
    <property type="entry name" value="Fe,Mn superoxide dismutase (SOD), N-terminal domain"/>
    <property type="match status" value="1"/>
</dbReference>
<evidence type="ECO:0000256" key="1">
    <source>
        <dbReference type="ARBA" id="ARBA00008714"/>
    </source>
</evidence>
<proteinExistence type="inferred from homology"/>
<feature type="binding site" evidence="6">
    <location>
        <position position="168"/>
    </location>
    <ligand>
        <name>Mn(2+)</name>
        <dbReference type="ChEBI" id="CHEBI:29035"/>
    </ligand>
</feature>
<evidence type="ECO:0000256" key="4">
    <source>
        <dbReference type="ARBA" id="ARBA00023002"/>
    </source>
</evidence>
<keyword evidence="11" id="KW-1185">Reference proteome</keyword>
<dbReference type="PANTHER" id="PTHR42769:SF3">
    <property type="entry name" value="SUPEROXIDE DISMUTASE [FE] 2, CHLOROPLASTIC"/>
    <property type="match status" value="1"/>
</dbReference>
<dbReference type="Proteomes" id="UP000193017">
    <property type="component" value="Chromosome"/>
</dbReference>
<dbReference type="EC" id="1.15.1.1" evidence="2 7"/>
<dbReference type="InterPro" id="IPR019832">
    <property type="entry name" value="Mn/Fe_SOD_C"/>
</dbReference>
<evidence type="ECO:0000256" key="7">
    <source>
        <dbReference type="RuleBase" id="RU000414"/>
    </source>
</evidence>
<dbReference type="GO" id="GO:0046872">
    <property type="term" value="F:metal ion binding"/>
    <property type="evidence" value="ECO:0007669"/>
    <property type="project" value="UniProtKB-KW"/>
</dbReference>
<dbReference type="Pfam" id="PF02777">
    <property type="entry name" value="Sod_Fe_C"/>
    <property type="match status" value="1"/>
</dbReference>
<dbReference type="FunFam" id="1.10.287.990:FF:000002">
    <property type="entry name" value="Superoxide dismutase"/>
    <property type="match status" value="1"/>
</dbReference>
<dbReference type="RefSeq" id="WP_085377468.1">
    <property type="nucleotide sequence ID" value="NZ_CP020612.1"/>
</dbReference>
<keyword evidence="4 7" id="KW-0560">Oxidoreductase</keyword>
<feature type="binding site" evidence="6">
    <location>
        <position position="82"/>
    </location>
    <ligand>
        <name>Mn(2+)</name>
        <dbReference type="ChEBI" id="CHEBI:29035"/>
    </ligand>
</feature>
<dbReference type="InterPro" id="IPR036314">
    <property type="entry name" value="SOD_C_sf"/>
</dbReference>
<dbReference type="STRING" id="1945662.B0A89_06615"/>